<dbReference type="RefSeq" id="XP_028034033.1">
    <property type="nucleotide sequence ID" value="XM_028178232.1"/>
</dbReference>
<keyword evidence="3" id="KW-1185">Reference proteome</keyword>
<organism evidence="3 4">
    <name type="scientific">Bombyx mandarina</name>
    <name type="common">Wild silk moth</name>
    <name type="synonym">Wild silkworm</name>
    <dbReference type="NCBI Taxonomy" id="7092"/>
    <lineage>
        <taxon>Eukaryota</taxon>
        <taxon>Metazoa</taxon>
        <taxon>Ecdysozoa</taxon>
        <taxon>Arthropoda</taxon>
        <taxon>Hexapoda</taxon>
        <taxon>Insecta</taxon>
        <taxon>Pterygota</taxon>
        <taxon>Neoptera</taxon>
        <taxon>Endopterygota</taxon>
        <taxon>Lepidoptera</taxon>
        <taxon>Glossata</taxon>
        <taxon>Ditrysia</taxon>
        <taxon>Bombycoidea</taxon>
        <taxon>Bombycidae</taxon>
        <taxon>Bombycinae</taxon>
        <taxon>Bombyx</taxon>
    </lineage>
</organism>
<feature type="compositionally biased region" description="Basic residues" evidence="1">
    <location>
        <begin position="744"/>
        <end position="753"/>
    </location>
</feature>
<evidence type="ECO:0000313" key="3">
    <source>
        <dbReference type="Proteomes" id="UP000504629"/>
    </source>
</evidence>
<name>A0A6J2JX87_BOMMA</name>
<evidence type="ECO:0000256" key="2">
    <source>
        <dbReference type="SAM" id="SignalP"/>
    </source>
</evidence>
<sequence>MEYKVNLIFLVVFSSKIVVSIPYNEENVRQRAYPAINWPSNLQARENQNFAPPQNFHAPVYQKPYYQEMAQRRINSPNEEFRAPPLAALPKASETPTGYRVTGTRNDQNYYQNNGQNGLRQFQQINVPPVRQNPVIEQTYFQPIREPLTSVSQNGNPQGQYPRSVLPNYYNQQPLPRLQASQFRSNYMNVPNAEVQRPWVQNMRGAYDNKTQYLSNEPSVNPKEIARSTIEFTQNKYQSPMEHLPRIVNGNLATNSQMNAGYIPGDNRLPEMRNRLATGTNTNLDTNHKTFMIDNPRGNVELVGNLRPHENKNNVLVNAKDILGKTNEGESHPTFRPQVINQPQVVSSTTGTDIFLHNDVQDTVGNTVLNAKSVPYNKPLLQENAVQNPAVLDSISSYRSQPRVKSSNTKFLLRDDLQDTVPNTALNTAYTKSVPDNKPLVQETVVLNPAAVDTIPSHKEQPQVISTIQTEISRGDRLEDTAPNTAFNTKSVPYNKPLVQEEAIPSFSALDSDPSHRNQPRVTSSIADTKNMLRHELQVPNTAFNIKSVPDNRPLVQETEVLNPTVVDIIPRHKEQPQIIPTIETEISRGVRLEDTAPNTAFNMKSVPYNKPLVQEDPSAVDNFPQKAPHVSLFSTEAHQLNKEVMPNMRISAQDNEHDKPKSIFDESIIPVAATEKSIETSTLSTNYVTKNNSEHNSNPEDYNPSEFLRQNISFDKYKSQAKTVNLQNETTTTDTPSDTGRPVVKHHHHHSSVGREILDSVLDDNIFNQPSSPMEKSLEKATFDEPLNEPLIPNNDHLTPEPWYLNSEPLRSSNITEEDHFSNNKTKMFPEETTFTFSTVPEIKEAKDIENEKPVEVIEKKDFFVNEANWFREQSEDGATNSNVVSPLTSDEDKERENVQSTTVSSLLSPLNNKKNDTSKPSVAESYVAPTISSLHNHSTVEDNRQTESTETLTVDARNDDILDLLSSKTDNSEDQLNIILTDSTENILNEIKYIDSMNPLSENNNIANEPINLEDDQMNFDDVAILFNTDSMTTVSTESLDEDVDVFSQEAKAIDNEEIPNPFIGSDETFNIFNENNANGNNRKPFVLTLDTQDEVYPDVRERIVNPTVIQSSIKGDEEDQTITSNTKPDTLPDIFTLNDDAVANPADNNTVMFKVDADFWQKIKNGNITYDVVYLFQAHDQPVVEKETQTIIYPNGTIVQQYVEKTWKKQGDTQPIIVQKTKIFHPDGRIVEEPVVVLPPN</sequence>
<feature type="compositionally biased region" description="Polar residues" evidence="1">
    <location>
        <begin position="878"/>
        <end position="890"/>
    </location>
</feature>
<feature type="signal peptide" evidence="2">
    <location>
        <begin position="1"/>
        <end position="22"/>
    </location>
</feature>
<keyword evidence="2" id="KW-0732">Signal</keyword>
<feature type="compositionally biased region" description="Low complexity" evidence="1">
    <location>
        <begin position="731"/>
        <end position="740"/>
    </location>
</feature>
<dbReference type="GeneID" id="114245915"/>
<feature type="chain" id="PRO_5027109829" evidence="2">
    <location>
        <begin position="23"/>
        <end position="1244"/>
    </location>
</feature>
<dbReference type="AlphaFoldDB" id="A0A6J2JX87"/>
<feature type="region of interest" description="Disordered" evidence="1">
    <location>
        <begin position="725"/>
        <end position="753"/>
    </location>
</feature>
<accession>A0A6J2JX87</accession>
<feature type="compositionally biased region" description="Basic and acidic residues" evidence="1">
    <location>
        <begin position="940"/>
        <end position="949"/>
    </location>
</feature>
<dbReference type="Proteomes" id="UP000504629">
    <property type="component" value="Unplaced"/>
</dbReference>
<evidence type="ECO:0000313" key="4">
    <source>
        <dbReference type="RefSeq" id="XP_028034033.1"/>
    </source>
</evidence>
<feature type="compositionally biased region" description="Polar residues" evidence="1">
    <location>
        <begin position="900"/>
        <end position="914"/>
    </location>
</feature>
<dbReference type="OrthoDB" id="7432491at2759"/>
<proteinExistence type="predicted"/>
<reference evidence="4" key="1">
    <citation type="submission" date="2025-08" db="UniProtKB">
        <authorList>
            <consortium name="RefSeq"/>
        </authorList>
    </citation>
    <scope>IDENTIFICATION</scope>
    <source>
        <tissue evidence="4">Silk gland</tissue>
    </source>
</reference>
<evidence type="ECO:0000256" key="1">
    <source>
        <dbReference type="SAM" id="MobiDB-lite"/>
    </source>
</evidence>
<gene>
    <name evidence="4" type="primary">LOC114245915</name>
</gene>
<protein>
    <submittedName>
        <fullName evidence="4">Uncharacterized protein LOC114245915 isoform X4</fullName>
    </submittedName>
</protein>
<feature type="region of interest" description="Disordered" evidence="1">
    <location>
        <begin position="875"/>
        <end position="952"/>
    </location>
</feature>